<comment type="subcellular location">
    <subcellularLocation>
        <location evidence="1">Cytoplasm</location>
    </subcellularLocation>
</comment>
<feature type="region of interest" description="Disordered" evidence="10">
    <location>
        <begin position="1"/>
        <end position="20"/>
    </location>
</feature>
<dbReference type="Gene3D" id="3.40.50.300">
    <property type="entry name" value="P-loop containing nucleotide triphosphate hydrolases"/>
    <property type="match status" value="1"/>
</dbReference>
<evidence type="ECO:0000256" key="6">
    <source>
        <dbReference type="ARBA" id="ARBA00022845"/>
    </source>
</evidence>
<dbReference type="Pfam" id="PF08938">
    <property type="entry name" value="HBS1_N"/>
    <property type="match status" value="1"/>
</dbReference>
<evidence type="ECO:0000256" key="1">
    <source>
        <dbReference type="ARBA" id="ARBA00004496"/>
    </source>
</evidence>
<dbReference type="Proteomes" id="UP001497383">
    <property type="component" value="Chromosome 8"/>
</dbReference>
<dbReference type="CDD" id="cd04093">
    <property type="entry name" value="HBS1_C_III"/>
    <property type="match status" value="1"/>
</dbReference>
<gene>
    <name evidence="12" type="ORF">LODBEIA_P60700</name>
</gene>
<name>A0ABP0ZUN2_9ASCO</name>
<evidence type="ECO:0000313" key="12">
    <source>
        <dbReference type="EMBL" id="CAK9442327.1"/>
    </source>
</evidence>
<feature type="region of interest" description="Disordered" evidence="10">
    <location>
        <begin position="291"/>
        <end position="315"/>
    </location>
</feature>
<sequence>MDYDEDELDYQSHDEVDEFDEDKLANDEYDLMHEQLAHLKSKLKSYNPEIPEIDLKEALYFNYFELEPSIEELKAKFKPTQLAKQRAQQRELEQQQQQLEDGNIQKNERNEGSDGLSTPGKPLSKLAALARSRSRQAPPSDRRHSILDQFTSGVPSSAASSLSKSTPSILNRKRTERAPVDTSTASQLEQEQKKLKVPAISYDIQVDNSMMTISAPSEGVSVFWFPDRSLVPASENEQKRRRLYNSLFEPITNFDIPTEKISASKESFIKPSPDDQVLNAQKQAFEGVGKLQINEQSQNNNKPTAKEKNPKLKDTKPFKKIDVAREIATNPSYAKPHKSFVVIGHVDAGKSTLMGRLLFDFGIVDAKTVNKLVKESERLGKGSFALAWIMDQTEEERSHGVTVDICATDFEIESTKFTAIDAPGHKDFVPQMVSGVSNADFALLVVDSITGEFEAGFALDGQTKEHTILAKNLGVEKICVVVNKMDKEDWSQDRYEAIKEQMMEYMTSPDVDFKPEQIDFVPISGLTGDNVVKRNASATTSTPMKFDWYKGPTLGQYLEQVSLDSQPSRDQIHAEPFYLSVSDVYKDKGELKVIGKINSGCIQSGETVIAYPSEESLQVQSIKVAQTAVDFAISGQLVTLHFKTSQLSNEAVDPIRVGDVVAKTVASPISSVKKFTASLHLFNMDKPLLVGMPFVLFRNSTQAAARISRIVEITTNSSMTKQKKKKNILHLTSKQTAIVEIEVDGGESLPLTTYKDNAKLGRIVIRRQGSTIGAGQVLSLE</sequence>
<protein>
    <recommendedName>
        <fullName evidence="11">Tr-type G domain-containing protein</fullName>
    </recommendedName>
</protein>
<feature type="compositionally biased region" description="Polar residues" evidence="10">
    <location>
        <begin position="293"/>
        <end position="303"/>
    </location>
</feature>
<comment type="similarity">
    <text evidence="2">Belongs to the TRAFAC class translation factor GTPase superfamily. Classic translation factor GTPase family. EF-Tu/EF-1A subfamily.</text>
</comment>
<comment type="catalytic activity">
    <reaction evidence="9">
        <text>GTP + H2O = GDP + phosphate + H(+)</text>
        <dbReference type="Rhea" id="RHEA:19669"/>
        <dbReference type="ChEBI" id="CHEBI:15377"/>
        <dbReference type="ChEBI" id="CHEBI:15378"/>
        <dbReference type="ChEBI" id="CHEBI:37565"/>
        <dbReference type="ChEBI" id="CHEBI:43474"/>
        <dbReference type="ChEBI" id="CHEBI:58189"/>
    </reaction>
    <physiologicalReaction direction="left-to-right" evidence="9">
        <dbReference type="Rhea" id="RHEA:19670"/>
    </physiologicalReaction>
</comment>
<evidence type="ECO:0000256" key="9">
    <source>
        <dbReference type="ARBA" id="ARBA00049117"/>
    </source>
</evidence>
<feature type="region of interest" description="Disordered" evidence="10">
    <location>
        <begin position="152"/>
        <end position="190"/>
    </location>
</feature>
<accession>A0ABP0ZUN2</accession>
<evidence type="ECO:0000256" key="10">
    <source>
        <dbReference type="SAM" id="MobiDB-lite"/>
    </source>
</evidence>
<dbReference type="Pfam" id="PF22594">
    <property type="entry name" value="GTP-eEF1A_C"/>
    <property type="match status" value="1"/>
</dbReference>
<dbReference type="EMBL" id="OZ022412">
    <property type="protein sequence ID" value="CAK9442327.1"/>
    <property type="molecule type" value="Genomic_DNA"/>
</dbReference>
<keyword evidence="7" id="KW-0648">Protein biosynthesis</keyword>
<dbReference type="SUPFAM" id="SSF50447">
    <property type="entry name" value="Translation proteins"/>
    <property type="match status" value="1"/>
</dbReference>
<dbReference type="PANTHER" id="PTHR23115">
    <property type="entry name" value="TRANSLATION FACTOR"/>
    <property type="match status" value="1"/>
</dbReference>
<dbReference type="InterPro" id="IPR015033">
    <property type="entry name" value="HBS1-like_N"/>
</dbReference>
<dbReference type="GeneID" id="92211266"/>
<reference evidence="12 13" key="1">
    <citation type="submission" date="2024-03" db="EMBL/GenBank/DDBJ databases">
        <authorList>
            <person name="Brejova B."/>
        </authorList>
    </citation>
    <scope>NUCLEOTIDE SEQUENCE [LARGE SCALE GENOMIC DNA]</scope>
    <source>
        <strain evidence="12 13">CBS 14171</strain>
    </source>
</reference>
<proteinExistence type="inferred from homology"/>
<evidence type="ECO:0000259" key="11">
    <source>
        <dbReference type="PROSITE" id="PS51722"/>
    </source>
</evidence>
<feature type="compositionally biased region" description="Basic and acidic residues" evidence="10">
    <location>
        <begin position="304"/>
        <end position="315"/>
    </location>
</feature>
<feature type="region of interest" description="Disordered" evidence="10">
    <location>
        <begin position="86"/>
        <end position="122"/>
    </location>
</feature>
<dbReference type="SUPFAM" id="SSF50465">
    <property type="entry name" value="EF-Tu/eEF-1alpha/eIF2-gamma C-terminal domain"/>
    <property type="match status" value="1"/>
</dbReference>
<organism evidence="12 13">
    <name type="scientific">Lodderomyces beijingensis</name>
    <dbReference type="NCBI Taxonomy" id="1775926"/>
    <lineage>
        <taxon>Eukaryota</taxon>
        <taxon>Fungi</taxon>
        <taxon>Dikarya</taxon>
        <taxon>Ascomycota</taxon>
        <taxon>Saccharomycotina</taxon>
        <taxon>Pichiomycetes</taxon>
        <taxon>Debaryomycetaceae</taxon>
        <taxon>Candida/Lodderomyces clade</taxon>
        <taxon>Lodderomyces</taxon>
    </lineage>
</organism>
<dbReference type="InterPro" id="IPR054696">
    <property type="entry name" value="GTP-eEF1A_C"/>
</dbReference>
<dbReference type="PRINTS" id="PR00315">
    <property type="entry name" value="ELONGATNFCT"/>
</dbReference>
<dbReference type="InterPro" id="IPR009000">
    <property type="entry name" value="Transl_B-barrel_sf"/>
</dbReference>
<dbReference type="InterPro" id="IPR000795">
    <property type="entry name" value="T_Tr_GTP-bd_dom"/>
</dbReference>
<dbReference type="InterPro" id="IPR027417">
    <property type="entry name" value="P-loop_NTPase"/>
</dbReference>
<evidence type="ECO:0000313" key="13">
    <source>
        <dbReference type="Proteomes" id="UP001497383"/>
    </source>
</evidence>
<evidence type="ECO:0000256" key="2">
    <source>
        <dbReference type="ARBA" id="ARBA00007249"/>
    </source>
</evidence>
<feature type="domain" description="Tr-type G" evidence="11">
    <location>
        <begin position="335"/>
        <end position="568"/>
    </location>
</feature>
<dbReference type="CDD" id="cd01883">
    <property type="entry name" value="EF1_alpha"/>
    <property type="match status" value="1"/>
</dbReference>
<dbReference type="PROSITE" id="PS51722">
    <property type="entry name" value="G_TR_2"/>
    <property type="match status" value="1"/>
</dbReference>
<dbReference type="InterPro" id="IPR009001">
    <property type="entry name" value="Transl_elong_EF1A/Init_IF2_C"/>
</dbReference>
<evidence type="ECO:0000256" key="3">
    <source>
        <dbReference type="ARBA" id="ARBA00022490"/>
    </source>
</evidence>
<evidence type="ECO:0000256" key="7">
    <source>
        <dbReference type="ARBA" id="ARBA00022917"/>
    </source>
</evidence>
<keyword evidence="8" id="KW-0342">GTP-binding</keyword>
<dbReference type="SUPFAM" id="SSF52540">
    <property type="entry name" value="P-loop containing nucleoside triphosphate hydrolases"/>
    <property type="match status" value="1"/>
</dbReference>
<keyword evidence="4" id="KW-0547">Nucleotide-binding</keyword>
<dbReference type="Gene3D" id="2.40.30.10">
    <property type="entry name" value="Translation factors"/>
    <property type="match status" value="2"/>
</dbReference>
<dbReference type="InterPro" id="IPR050100">
    <property type="entry name" value="TRAFAC_GTPase_members"/>
</dbReference>
<keyword evidence="3" id="KW-0963">Cytoplasm</keyword>
<dbReference type="Pfam" id="PF00009">
    <property type="entry name" value="GTP_EFTU"/>
    <property type="match status" value="1"/>
</dbReference>
<keyword evidence="13" id="KW-1185">Reference proteome</keyword>
<keyword evidence="6" id="KW-0810">Translation regulation</keyword>
<evidence type="ECO:0000256" key="8">
    <source>
        <dbReference type="ARBA" id="ARBA00023134"/>
    </source>
</evidence>
<evidence type="ECO:0000256" key="4">
    <source>
        <dbReference type="ARBA" id="ARBA00022741"/>
    </source>
</evidence>
<keyword evidence="5" id="KW-0378">Hydrolase</keyword>
<feature type="compositionally biased region" description="Low complexity" evidence="10">
    <location>
        <begin position="152"/>
        <end position="168"/>
    </location>
</feature>
<dbReference type="RefSeq" id="XP_066833008.1">
    <property type="nucleotide sequence ID" value="XM_066976473.1"/>
</dbReference>
<evidence type="ECO:0000256" key="5">
    <source>
        <dbReference type="ARBA" id="ARBA00022801"/>
    </source>
</evidence>